<name>A0AAE3CZU5_9HYPH</name>
<evidence type="ECO:0000313" key="2">
    <source>
        <dbReference type="EMBL" id="MBW8636081.1"/>
    </source>
</evidence>
<sequence>MSPKVKAIIKNGLIGLVGGVIGAYLVLFIGGGEGYNVMAWLPIAGLVGGAVGGYLKASRD</sequence>
<comment type="caution">
    <text evidence="2">The sequence shown here is derived from an EMBL/GenBank/DDBJ whole genome shotgun (WGS) entry which is preliminary data.</text>
</comment>
<feature type="transmembrane region" description="Helical" evidence="1">
    <location>
        <begin position="12"/>
        <end position="31"/>
    </location>
</feature>
<proteinExistence type="predicted"/>
<evidence type="ECO:0000313" key="3">
    <source>
        <dbReference type="Proteomes" id="UP001196509"/>
    </source>
</evidence>
<accession>A0AAE3CZU5</accession>
<protein>
    <submittedName>
        <fullName evidence="2">Uncharacterized protein</fullName>
    </submittedName>
</protein>
<dbReference type="AlphaFoldDB" id="A0AAE3CZU5"/>
<reference evidence="2" key="1">
    <citation type="submission" date="2021-08" db="EMBL/GenBank/DDBJ databases">
        <title>Hoeflea bacterium WL0058 sp. nov., isolated from the sediment.</title>
        <authorList>
            <person name="Wang L."/>
            <person name="Zhang D."/>
        </authorList>
    </citation>
    <scope>NUCLEOTIDE SEQUENCE</scope>
    <source>
        <strain evidence="2">WL0058</strain>
    </source>
</reference>
<keyword evidence="3" id="KW-1185">Reference proteome</keyword>
<evidence type="ECO:0000256" key="1">
    <source>
        <dbReference type="SAM" id="Phobius"/>
    </source>
</evidence>
<dbReference type="EMBL" id="JAICBX010000001">
    <property type="protein sequence ID" value="MBW8636081.1"/>
    <property type="molecule type" value="Genomic_DNA"/>
</dbReference>
<keyword evidence="1" id="KW-1133">Transmembrane helix</keyword>
<keyword evidence="1" id="KW-0812">Transmembrane</keyword>
<gene>
    <name evidence="2" type="ORF">K1W69_02695</name>
</gene>
<dbReference type="Proteomes" id="UP001196509">
    <property type="component" value="Unassembled WGS sequence"/>
</dbReference>
<organism evidence="2 3">
    <name type="scientific">Flavimaribacter sediminis</name>
    <dbReference type="NCBI Taxonomy" id="2865987"/>
    <lineage>
        <taxon>Bacteria</taxon>
        <taxon>Pseudomonadati</taxon>
        <taxon>Pseudomonadota</taxon>
        <taxon>Alphaproteobacteria</taxon>
        <taxon>Hyphomicrobiales</taxon>
        <taxon>Rhizobiaceae</taxon>
        <taxon>Flavimaribacter</taxon>
    </lineage>
</organism>
<keyword evidence="1" id="KW-0472">Membrane</keyword>
<feature type="transmembrane region" description="Helical" evidence="1">
    <location>
        <begin position="37"/>
        <end position="55"/>
    </location>
</feature>
<dbReference type="RefSeq" id="WP_220226788.1">
    <property type="nucleotide sequence ID" value="NZ_JAICBX010000001.1"/>
</dbReference>